<accession>A0A644VS30</accession>
<evidence type="ECO:0000313" key="1">
    <source>
        <dbReference type="EMBL" id="MPL94205.1"/>
    </source>
</evidence>
<dbReference type="Pfam" id="PF11307">
    <property type="entry name" value="DUF3109"/>
    <property type="match status" value="1"/>
</dbReference>
<proteinExistence type="predicted"/>
<organism evidence="1">
    <name type="scientific">bioreactor metagenome</name>
    <dbReference type="NCBI Taxonomy" id="1076179"/>
    <lineage>
        <taxon>unclassified sequences</taxon>
        <taxon>metagenomes</taxon>
        <taxon>ecological metagenomes</taxon>
    </lineage>
</organism>
<gene>
    <name evidence="1" type="ORF">SDC9_40355</name>
</gene>
<protein>
    <recommendedName>
        <fullName evidence="2">DUF3109 domain-containing protein</fullName>
    </recommendedName>
</protein>
<reference evidence="1" key="1">
    <citation type="submission" date="2019-08" db="EMBL/GenBank/DDBJ databases">
        <authorList>
            <person name="Kucharzyk K."/>
            <person name="Murdoch R.W."/>
            <person name="Higgins S."/>
            <person name="Loffler F."/>
        </authorList>
    </citation>
    <scope>NUCLEOTIDE SEQUENCE</scope>
</reference>
<evidence type="ECO:0008006" key="2">
    <source>
        <dbReference type="Google" id="ProtNLM"/>
    </source>
</evidence>
<dbReference type="AlphaFoldDB" id="A0A644VS30"/>
<dbReference type="InterPro" id="IPR021458">
    <property type="entry name" value="Rv0495c"/>
</dbReference>
<dbReference type="EMBL" id="VSSQ01000418">
    <property type="protein sequence ID" value="MPL94205.1"/>
    <property type="molecule type" value="Genomic_DNA"/>
</dbReference>
<sequence length="195" mass="22197">MSPVIEIGNCLVSSEILTEKFACDYPVCHGVCCIIGDSGAPLEKEECSLLKGEYDKFRNELRDEGIRSIEEQGPFVLDSDGDFVTPLINGEECAYTLFDNSENCFCGIEVAWNKKMTTFRKPISCWLYPIRVSKLSNGMTALNLHKWHICTDAFKKGKKEGIPVYQFLREPLIFAFGEEFWTQLDIAYKELFCSE</sequence>
<name>A0A644VS30_9ZZZZ</name>
<comment type="caution">
    <text evidence="1">The sequence shown here is derived from an EMBL/GenBank/DDBJ whole genome shotgun (WGS) entry which is preliminary data.</text>
</comment>